<evidence type="ECO:0000313" key="1">
    <source>
        <dbReference type="EMBL" id="ACS79721.1"/>
    </source>
</evidence>
<reference evidence="1 2" key="1">
    <citation type="submission" date="2009-06" db="EMBL/GenBank/DDBJ databases">
        <title>Complete sequence of Desulfovibrio salexigens DSM 2638.</title>
        <authorList>
            <consortium name="US DOE Joint Genome Institute"/>
            <person name="Lucas S."/>
            <person name="Copeland A."/>
            <person name="Lapidus A."/>
            <person name="Glavina del Rio T."/>
            <person name="Tice H."/>
            <person name="Bruce D."/>
            <person name="Goodwin L."/>
            <person name="Pitluck S."/>
            <person name="Munk A.C."/>
            <person name="Brettin T."/>
            <person name="Detter J.C."/>
            <person name="Han C."/>
            <person name="Tapia R."/>
            <person name="Larimer F."/>
            <person name="Land M."/>
            <person name="Hauser L."/>
            <person name="Kyrpides N."/>
            <person name="Anderson I."/>
            <person name="Wall J.D."/>
            <person name="Arkin A.P."/>
            <person name="Dehal P."/>
            <person name="Chivian D."/>
            <person name="Giles B."/>
            <person name="Hazen T.C."/>
        </authorList>
    </citation>
    <scope>NUCLEOTIDE SEQUENCE [LARGE SCALE GENOMIC DNA]</scope>
    <source>
        <strain evidence="2">ATCC 14822 / DSM 2638 / NCIMB 8403 / VKM B-1763</strain>
    </source>
</reference>
<keyword evidence="2" id="KW-1185">Reference proteome</keyword>
<sequence length="620" mass="71069">MSHFVYFPRAKFSVSFQYTSRRSFSKIDQIVLQLLNQGQALSIIPELIGLPRRIVVESAFDLLKERMLLMNASSLEITPKGSSWMDKLAQYNKEPIQQGCAEIFYDWNNGSADVYLRLEKGKQEEIKNDDFYDLFKPLMDKDEKKQGKVLYQNKFYDMDKWKDKALVLQYNFDEVKGQVEVVLRAALKARLHREELKLFDMEPLGSGYNGYYRYAYRLAKDVSQAFKVSNRNIPDVSFSKNDWLMSAGDHCRWLKHALRKAETSLLIFSAHCSKKALDLICNDCSGDLKYAYMVLGFNKNFIRFDYANGPRFIADDGSNSDMKVVIYDDADGCVHVALGSFNWLREYRSSNELDDGVDISVLLNSRQHSATIVSIIEAVCSQVDGYSDNVKKSELLSVLNRLRKEISNKEEIFDSTDNMFVFGSTITNECGHALRNAKDRCLVFSHTLHEKLKPFNVLGYREYPLSSFGLVSFASMYSKDCSFDDIQKASGEYADEYIASQKKKLSKCGPHDVASIERIDNMHARLIVADDVVTITFLNCLSSFDVKNAFGLRFKDPESAKMFEALGRELKRDVPADDANDSRNVERGENNILDTLTPEQKEIFMNMDHEQLEIMLSKLR</sequence>
<evidence type="ECO:0000313" key="2">
    <source>
        <dbReference type="Proteomes" id="UP000002601"/>
    </source>
</evidence>
<dbReference type="STRING" id="526222.Desal_1659"/>
<dbReference type="RefSeq" id="WP_015851537.1">
    <property type="nucleotide sequence ID" value="NC_012881.1"/>
</dbReference>
<organism evidence="1 2">
    <name type="scientific">Maridesulfovibrio salexigens (strain ATCC 14822 / DSM 2638 / NCIMB 8403 / VKM B-1763)</name>
    <name type="common">Desulfovibrio salexigens</name>
    <dbReference type="NCBI Taxonomy" id="526222"/>
    <lineage>
        <taxon>Bacteria</taxon>
        <taxon>Pseudomonadati</taxon>
        <taxon>Thermodesulfobacteriota</taxon>
        <taxon>Desulfovibrionia</taxon>
        <taxon>Desulfovibrionales</taxon>
        <taxon>Desulfovibrionaceae</taxon>
        <taxon>Maridesulfovibrio</taxon>
    </lineage>
</organism>
<proteinExistence type="predicted"/>
<accession>C6BT17</accession>
<gene>
    <name evidence="1" type="ordered locus">Desal_1659</name>
</gene>
<protein>
    <submittedName>
        <fullName evidence="1">Uncharacterized protein</fullName>
    </submittedName>
</protein>
<dbReference type="AlphaFoldDB" id="C6BT17"/>
<dbReference type="KEGG" id="dsa:Desal_1659"/>
<dbReference type="HOGENOM" id="CLU_440571_0_0_7"/>
<name>C6BT17_MARSD</name>
<dbReference type="Proteomes" id="UP000002601">
    <property type="component" value="Chromosome"/>
</dbReference>
<dbReference type="EMBL" id="CP001649">
    <property type="protein sequence ID" value="ACS79721.1"/>
    <property type="molecule type" value="Genomic_DNA"/>
</dbReference>